<dbReference type="PROSITE" id="PS51257">
    <property type="entry name" value="PROKAR_LIPOPROTEIN"/>
    <property type="match status" value="1"/>
</dbReference>
<feature type="non-terminal residue" evidence="1">
    <location>
        <position position="325"/>
    </location>
</feature>
<name>A0A9D2GVD8_9BACT</name>
<dbReference type="Gene3D" id="3.40.50.2300">
    <property type="match status" value="2"/>
</dbReference>
<dbReference type="CDD" id="cd06325">
    <property type="entry name" value="PBP1_ABC_unchar_transporter"/>
    <property type="match status" value="1"/>
</dbReference>
<reference evidence="1" key="2">
    <citation type="submission" date="2021-04" db="EMBL/GenBank/DDBJ databases">
        <authorList>
            <person name="Gilroy R."/>
        </authorList>
    </citation>
    <scope>NUCLEOTIDE SEQUENCE</scope>
    <source>
        <strain evidence="1">ChiW4-1371</strain>
    </source>
</reference>
<organism evidence="1 2">
    <name type="scientific">Candidatus Mucispirillum faecigallinarum</name>
    <dbReference type="NCBI Taxonomy" id="2838699"/>
    <lineage>
        <taxon>Bacteria</taxon>
        <taxon>Pseudomonadati</taxon>
        <taxon>Deferribacterota</taxon>
        <taxon>Deferribacteres</taxon>
        <taxon>Deferribacterales</taxon>
        <taxon>Mucispirillaceae</taxon>
        <taxon>Mucispirillum</taxon>
    </lineage>
</organism>
<dbReference type="InterPro" id="IPR028082">
    <property type="entry name" value="Peripla_BP_I"/>
</dbReference>
<evidence type="ECO:0000313" key="2">
    <source>
        <dbReference type="Proteomes" id="UP000824176"/>
    </source>
</evidence>
<sequence length="325" mass="35066">MKNIINLMLCILIFTTACNKNSNISSDNQSFQIGIAVINSHPALLEIERGIKDELKAQNINAFIDSQNANNDANIINAIASKFASDKKDLSIGIATPSAVALANAIKDKPVLFATVNDPVGAGLVDSLDKGKGNVTGLSDAIPIKEHLKIFHSIYPFKKLGFIYSSAEKNSVTMYNQTKDACKEMGIELLPVTIYNPSEVNMAAESLSGKVDAFYVVTDNTLVSGITALISAAKAAKTPIFSEDYISAENGGILYAIGFDYYKAGRKTGKMAAEILKGKKPADMPVTFMDYPEESLMVVDMDRAKALNIAIPENLITKNTKIIEN</sequence>
<comment type="caution">
    <text evidence="1">The sequence shown here is derived from an EMBL/GenBank/DDBJ whole genome shotgun (WGS) entry which is preliminary data.</text>
</comment>
<dbReference type="InterPro" id="IPR007487">
    <property type="entry name" value="ABC_transpt-TYRBP-like"/>
</dbReference>
<dbReference type="AlphaFoldDB" id="A0A9D2GVD8"/>
<evidence type="ECO:0000313" key="1">
    <source>
        <dbReference type="EMBL" id="HIZ90062.1"/>
    </source>
</evidence>
<dbReference type="SUPFAM" id="SSF53822">
    <property type="entry name" value="Periplasmic binding protein-like I"/>
    <property type="match status" value="1"/>
</dbReference>
<dbReference type="EMBL" id="DXAQ01000132">
    <property type="protein sequence ID" value="HIZ90062.1"/>
    <property type="molecule type" value="Genomic_DNA"/>
</dbReference>
<dbReference type="PANTHER" id="PTHR35271:SF1">
    <property type="entry name" value="ABC TRANSPORTER, SUBSTRATE-BINDING LIPOPROTEIN"/>
    <property type="match status" value="1"/>
</dbReference>
<dbReference type="PANTHER" id="PTHR35271">
    <property type="entry name" value="ABC TRANSPORTER, SUBSTRATE-BINDING LIPOPROTEIN-RELATED"/>
    <property type="match status" value="1"/>
</dbReference>
<proteinExistence type="predicted"/>
<dbReference type="Proteomes" id="UP000824176">
    <property type="component" value="Unassembled WGS sequence"/>
</dbReference>
<reference evidence="1" key="1">
    <citation type="journal article" date="2021" name="PeerJ">
        <title>Extensive microbial diversity within the chicken gut microbiome revealed by metagenomics and culture.</title>
        <authorList>
            <person name="Gilroy R."/>
            <person name="Ravi A."/>
            <person name="Getino M."/>
            <person name="Pursley I."/>
            <person name="Horton D.L."/>
            <person name="Alikhan N.F."/>
            <person name="Baker D."/>
            <person name="Gharbi K."/>
            <person name="Hall N."/>
            <person name="Watson M."/>
            <person name="Adriaenssens E.M."/>
            <person name="Foster-Nyarko E."/>
            <person name="Jarju S."/>
            <person name="Secka A."/>
            <person name="Antonio M."/>
            <person name="Oren A."/>
            <person name="Chaudhuri R.R."/>
            <person name="La Ragione R."/>
            <person name="Hildebrand F."/>
            <person name="Pallen M.J."/>
        </authorList>
    </citation>
    <scope>NUCLEOTIDE SEQUENCE</scope>
    <source>
        <strain evidence="1">ChiW4-1371</strain>
    </source>
</reference>
<accession>A0A9D2GVD8</accession>
<dbReference type="Pfam" id="PF04392">
    <property type="entry name" value="ABC_sub_bind"/>
    <property type="match status" value="1"/>
</dbReference>
<protein>
    <submittedName>
        <fullName evidence="1">ABC transporter substrate-binding protein</fullName>
    </submittedName>
</protein>
<gene>
    <name evidence="1" type="ORF">H9804_08945</name>
</gene>